<evidence type="ECO:0000256" key="10">
    <source>
        <dbReference type="ARBA" id="ARBA00023237"/>
    </source>
</evidence>
<evidence type="ECO:0000256" key="2">
    <source>
        <dbReference type="ARBA" id="ARBA00008143"/>
    </source>
</evidence>
<dbReference type="PROSITE" id="PS52016">
    <property type="entry name" value="TONB_DEPENDENT_REC_3"/>
    <property type="match status" value="1"/>
</dbReference>
<keyword evidence="5 11" id="KW-0812">Transmembrane</keyword>
<dbReference type="InterPro" id="IPR000531">
    <property type="entry name" value="Beta-barrel_TonB"/>
</dbReference>
<keyword evidence="16" id="KW-1185">Reference proteome</keyword>
<dbReference type="InterPro" id="IPR036942">
    <property type="entry name" value="Beta-barrel_TonB_sf"/>
</dbReference>
<dbReference type="InterPro" id="IPR037066">
    <property type="entry name" value="Plug_dom_sf"/>
</dbReference>
<evidence type="ECO:0000313" key="15">
    <source>
        <dbReference type="EMBL" id="PWK53910.1"/>
    </source>
</evidence>
<evidence type="ECO:0000256" key="11">
    <source>
        <dbReference type="PROSITE-ProRule" id="PRU01360"/>
    </source>
</evidence>
<dbReference type="Proteomes" id="UP000245790">
    <property type="component" value="Unassembled WGS sequence"/>
</dbReference>
<dbReference type="SUPFAM" id="SSF56935">
    <property type="entry name" value="Porins"/>
    <property type="match status" value="1"/>
</dbReference>
<evidence type="ECO:0000256" key="3">
    <source>
        <dbReference type="ARBA" id="ARBA00022448"/>
    </source>
</evidence>
<dbReference type="Pfam" id="PF07715">
    <property type="entry name" value="Plug"/>
    <property type="match status" value="1"/>
</dbReference>
<dbReference type="EMBL" id="QGGU01000002">
    <property type="protein sequence ID" value="PWK53910.1"/>
    <property type="molecule type" value="Genomic_DNA"/>
</dbReference>
<dbReference type="OrthoDB" id="9764669at2"/>
<sequence length="674" mass="76957">MAFCISRATRDLCHKNDKLKNIELKSTALIFTKSLFIGGLSASVAAGDTDLFSMSLEDLLNIQVVTTPSMYEQSIQSTPVSTTIITAQQINEQGYRTLSDLLAAQRSFYVAYDRNYSYVGVRGYARPGDFNSRVLIMINGQRINDNYYDSGFIGREFPLSMQAIERVEIVRGPNSSVYGSNALLAVVNVVTRNNDNTKEVRLTAGRFNTYSTEAFISKALDSEQQLTVSLSTYHSDGDDFVYYPEFDSPSTNNGVYQNNDGDFANKLFLKYTQRAFSFSAFYSKRIKDIPTASYGTLFNAQGTEVKDIKIHWDATLLHDFNNDIAMTWTFYGDRYDYSGDYVYDYPPVTINRENTRVDTLGAKGVISHQINSHHLMYGVEHRRDHSFQYENFDVEPYFLYEQNRGSQHFSALFFQDEFASGNHWLWTLGARLDKYSNFDTSFNPRLSVQYNTTDDSSWKLLATRAFRIPSLSDRSVTGDLNAETVKSVELVYEKLLTKNSNLMTTVFYNQIDNLISFRFDEDLGETTAFNSKSNVNSRGFELEYRYQMKNQLILSASYGYISAQSNNELVTANSPQHLLKSNVLMPVFDGFWNIGLNAQYLSERKTVFGDWAKAYFLTNMTISSTDDFSEKWQLSASLYNIFDKQYADPASINHTQTTIPQDGRSLYLQANYRL</sequence>
<dbReference type="InterPro" id="IPR012910">
    <property type="entry name" value="Plug_dom"/>
</dbReference>
<keyword evidence="8 11" id="KW-0472">Membrane</keyword>
<dbReference type="PANTHER" id="PTHR30069">
    <property type="entry name" value="TONB-DEPENDENT OUTER MEMBRANE RECEPTOR"/>
    <property type="match status" value="1"/>
</dbReference>
<evidence type="ECO:0000256" key="7">
    <source>
        <dbReference type="ARBA" id="ARBA00023077"/>
    </source>
</evidence>
<keyword evidence="9 15" id="KW-0675">Receptor</keyword>
<dbReference type="GO" id="GO:0044718">
    <property type="term" value="P:siderophore transmembrane transport"/>
    <property type="evidence" value="ECO:0007669"/>
    <property type="project" value="TreeGrafter"/>
</dbReference>
<dbReference type="InterPro" id="IPR039426">
    <property type="entry name" value="TonB-dep_rcpt-like"/>
</dbReference>
<protein>
    <submittedName>
        <fullName evidence="15">Iron complex outermembrane receptor protein</fullName>
    </submittedName>
</protein>
<gene>
    <name evidence="15" type="ORF">C8D97_102300</name>
</gene>
<feature type="domain" description="TonB-dependent receptor plug" evidence="14">
    <location>
        <begin position="75"/>
        <end position="183"/>
    </location>
</feature>
<evidence type="ECO:0000259" key="14">
    <source>
        <dbReference type="Pfam" id="PF07715"/>
    </source>
</evidence>
<feature type="domain" description="TonB-dependent receptor-like beta-barrel" evidence="13">
    <location>
        <begin position="247"/>
        <end position="641"/>
    </location>
</feature>
<evidence type="ECO:0000313" key="16">
    <source>
        <dbReference type="Proteomes" id="UP000245790"/>
    </source>
</evidence>
<dbReference type="Gene3D" id="2.170.130.10">
    <property type="entry name" value="TonB-dependent receptor, plug domain"/>
    <property type="match status" value="1"/>
</dbReference>
<proteinExistence type="inferred from homology"/>
<keyword evidence="10 11" id="KW-0998">Cell outer membrane</keyword>
<evidence type="ECO:0000256" key="9">
    <source>
        <dbReference type="ARBA" id="ARBA00023170"/>
    </source>
</evidence>
<comment type="similarity">
    <text evidence="2">Belongs to the TonB-dependent receptor family. Hemoglobin/haptoglobin binding protein subfamily.</text>
</comment>
<evidence type="ECO:0000256" key="4">
    <source>
        <dbReference type="ARBA" id="ARBA00022452"/>
    </source>
</evidence>
<evidence type="ECO:0000256" key="12">
    <source>
        <dbReference type="RuleBase" id="RU003357"/>
    </source>
</evidence>
<dbReference type="GO" id="GO:0015344">
    <property type="term" value="F:siderophore uptake transmembrane transporter activity"/>
    <property type="evidence" value="ECO:0007669"/>
    <property type="project" value="TreeGrafter"/>
</dbReference>
<evidence type="ECO:0000256" key="6">
    <source>
        <dbReference type="ARBA" id="ARBA00022729"/>
    </source>
</evidence>
<accession>A0A316G286</accession>
<reference evidence="15 16" key="1">
    <citation type="submission" date="2018-05" db="EMBL/GenBank/DDBJ databases">
        <title>Genomic Encyclopedia of Type Strains, Phase IV (KMG-IV): sequencing the most valuable type-strain genomes for metagenomic binning, comparative biology and taxonomic classification.</title>
        <authorList>
            <person name="Goeker M."/>
        </authorList>
    </citation>
    <scope>NUCLEOTIDE SEQUENCE [LARGE SCALE GENOMIC DNA]</scope>
    <source>
        <strain evidence="15 16">DSM 25350</strain>
    </source>
</reference>
<dbReference type="Pfam" id="PF00593">
    <property type="entry name" value="TonB_dep_Rec_b-barrel"/>
    <property type="match status" value="1"/>
</dbReference>
<keyword evidence="7 12" id="KW-0798">TonB box</keyword>
<evidence type="ECO:0000256" key="8">
    <source>
        <dbReference type="ARBA" id="ARBA00023136"/>
    </source>
</evidence>
<keyword evidence="4 11" id="KW-1134">Transmembrane beta strand</keyword>
<comment type="subcellular location">
    <subcellularLocation>
        <location evidence="1 11">Cell outer membrane</location>
        <topology evidence="1 11">Multi-pass membrane protein</topology>
    </subcellularLocation>
</comment>
<evidence type="ECO:0000259" key="13">
    <source>
        <dbReference type="Pfam" id="PF00593"/>
    </source>
</evidence>
<name>A0A316G286_9GAMM</name>
<dbReference type="Gene3D" id="2.40.170.20">
    <property type="entry name" value="TonB-dependent receptor, beta-barrel domain"/>
    <property type="match status" value="1"/>
</dbReference>
<dbReference type="AlphaFoldDB" id="A0A316G286"/>
<keyword evidence="3 11" id="KW-0813">Transport</keyword>
<dbReference type="GO" id="GO:0009279">
    <property type="term" value="C:cell outer membrane"/>
    <property type="evidence" value="ECO:0007669"/>
    <property type="project" value="UniProtKB-SubCell"/>
</dbReference>
<evidence type="ECO:0000256" key="1">
    <source>
        <dbReference type="ARBA" id="ARBA00004571"/>
    </source>
</evidence>
<keyword evidence="6" id="KW-0732">Signal</keyword>
<organism evidence="15 16">
    <name type="scientific">Pleionea mediterranea</name>
    <dbReference type="NCBI Taxonomy" id="523701"/>
    <lineage>
        <taxon>Bacteria</taxon>
        <taxon>Pseudomonadati</taxon>
        <taxon>Pseudomonadota</taxon>
        <taxon>Gammaproteobacteria</taxon>
        <taxon>Oceanospirillales</taxon>
        <taxon>Pleioneaceae</taxon>
        <taxon>Pleionea</taxon>
    </lineage>
</organism>
<evidence type="ECO:0000256" key="5">
    <source>
        <dbReference type="ARBA" id="ARBA00022692"/>
    </source>
</evidence>
<comment type="caution">
    <text evidence="15">The sequence shown here is derived from an EMBL/GenBank/DDBJ whole genome shotgun (WGS) entry which is preliminary data.</text>
</comment>
<dbReference type="PANTHER" id="PTHR30069:SF29">
    <property type="entry name" value="HEMOGLOBIN AND HEMOGLOBIN-HAPTOGLOBIN-BINDING PROTEIN 1-RELATED"/>
    <property type="match status" value="1"/>
</dbReference>